<dbReference type="AlphaFoldDB" id="A0A8S9V415"/>
<evidence type="ECO:0000313" key="3">
    <source>
        <dbReference type="Proteomes" id="UP000704712"/>
    </source>
</evidence>
<feature type="region of interest" description="Disordered" evidence="1">
    <location>
        <begin position="358"/>
        <end position="385"/>
    </location>
</feature>
<feature type="compositionally biased region" description="Low complexity" evidence="1">
    <location>
        <begin position="300"/>
        <end position="310"/>
    </location>
</feature>
<sequence>MPRPPANKKQSKTAAKKVLRNKKAAKFTHTTPSQVEGMVLWIEVGSNRAIYVGESTAGKGMAQNSGITKLAGFASMAQYVHEYAMQYGGADPRHTVFKRYKNARERKNSNTGFGITEEMLANGITVDHIIEKACPFYKRMDAIDNDVRLLDKLTDDRANSGGAYAACDSEDHELGYPDFRLDKSPPDSESDGGETVFSVGAEDLVDVRHNHEDQANPSKDFQHDEGEPDQKNRPPSGMSHAATDATSISNRLPLQQLLGLRNQSSLALTPPQYQNDQEDFTSRRRFQPEARTSTRATQPVAKSVSAAKAVAKQKEWRRQTQAEKTRHVGEKSAKLKLEAESKQFKKAIEFQKKELDAHVSEQRRSREERDQERQDKRREKRDEERRKMAVEVLLGGKPISECTLNLLTLLLCYRAYLRGTPGFIVVFFVERVFVPYVCKRQSKVVKQNAGGDMVFT</sequence>
<accession>A0A8S9V415</accession>
<feature type="compositionally biased region" description="Polar residues" evidence="1">
    <location>
        <begin position="265"/>
        <end position="275"/>
    </location>
</feature>
<protein>
    <submittedName>
        <fullName evidence="2">Uncharacterized protein</fullName>
    </submittedName>
</protein>
<feature type="compositionally biased region" description="Basic and acidic residues" evidence="1">
    <location>
        <begin position="312"/>
        <end position="333"/>
    </location>
</feature>
<feature type="region of interest" description="Disordered" evidence="1">
    <location>
        <begin position="265"/>
        <end position="333"/>
    </location>
</feature>
<comment type="caution">
    <text evidence="2">The sequence shown here is derived from an EMBL/GenBank/DDBJ whole genome shotgun (WGS) entry which is preliminary data.</text>
</comment>
<feature type="region of interest" description="Disordered" evidence="1">
    <location>
        <begin position="175"/>
        <end position="195"/>
    </location>
</feature>
<proteinExistence type="predicted"/>
<name>A0A8S9V415_PHYIN</name>
<evidence type="ECO:0000256" key="1">
    <source>
        <dbReference type="SAM" id="MobiDB-lite"/>
    </source>
</evidence>
<dbReference type="Proteomes" id="UP000704712">
    <property type="component" value="Unassembled WGS sequence"/>
</dbReference>
<feature type="compositionally biased region" description="Basic and acidic residues" evidence="1">
    <location>
        <begin position="175"/>
        <end position="186"/>
    </location>
</feature>
<feature type="compositionally biased region" description="Basic and acidic residues" evidence="1">
    <location>
        <begin position="213"/>
        <end position="232"/>
    </location>
</feature>
<feature type="region of interest" description="Disordered" evidence="1">
    <location>
        <begin position="213"/>
        <end position="243"/>
    </location>
</feature>
<organism evidence="2 3">
    <name type="scientific">Phytophthora infestans</name>
    <name type="common">Potato late blight agent</name>
    <name type="synonym">Botrytis infestans</name>
    <dbReference type="NCBI Taxonomy" id="4787"/>
    <lineage>
        <taxon>Eukaryota</taxon>
        <taxon>Sar</taxon>
        <taxon>Stramenopiles</taxon>
        <taxon>Oomycota</taxon>
        <taxon>Peronosporomycetes</taxon>
        <taxon>Peronosporales</taxon>
        <taxon>Peronosporaceae</taxon>
        <taxon>Phytophthora</taxon>
    </lineage>
</organism>
<evidence type="ECO:0000313" key="2">
    <source>
        <dbReference type="EMBL" id="KAF4145198.1"/>
    </source>
</evidence>
<dbReference type="EMBL" id="JAACNO010000759">
    <property type="protein sequence ID" value="KAF4145198.1"/>
    <property type="molecule type" value="Genomic_DNA"/>
</dbReference>
<reference evidence="2" key="1">
    <citation type="submission" date="2020-03" db="EMBL/GenBank/DDBJ databases">
        <title>Hybrid Assembly of Korean Phytophthora infestans isolates.</title>
        <authorList>
            <person name="Prokchorchik M."/>
            <person name="Lee Y."/>
            <person name="Seo J."/>
            <person name="Cho J.-H."/>
            <person name="Park Y.-E."/>
            <person name="Jang D.-C."/>
            <person name="Im J.-S."/>
            <person name="Choi J.-G."/>
            <person name="Park H.-J."/>
            <person name="Lee G.-B."/>
            <person name="Lee Y.-G."/>
            <person name="Hong S.-Y."/>
            <person name="Cho K."/>
            <person name="Sohn K.H."/>
        </authorList>
    </citation>
    <scope>NUCLEOTIDE SEQUENCE</scope>
    <source>
        <strain evidence="2">KR_2_A2</strain>
    </source>
</reference>
<gene>
    <name evidence="2" type="ORF">GN958_ATG05670</name>
</gene>